<evidence type="ECO:0008006" key="4">
    <source>
        <dbReference type="Google" id="ProtNLM"/>
    </source>
</evidence>
<accession>A0A1U6IS75</accession>
<reference evidence="3" key="1">
    <citation type="submission" date="2017-02" db="EMBL/GenBank/DDBJ databases">
        <authorList>
            <person name="Varghese N."/>
            <person name="Submissions S."/>
        </authorList>
    </citation>
    <scope>NUCLEOTIDE SEQUENCE [LARGE SCALE GENOMIC DNA]</scope>
    <source>
        <strain evidence="3">SM117</strain>
    </source>
</reference>
<organism evidence="2 3">
    <name type="scientific">Novosphingobium mathurense</name>
    <dbReference type="NCBI Taxonomy" id="428990"/>
    <lineage>
        <taxon>Bacteria</taxon>
        <taxon>Pseudomonadati</taxon>
        <taxon>Pseudomonadota</taxon>
        <taxon>Alphaproteobacteria</taxon>
        <taxon>Sphingomonadales</taxon>
        <taxon>Sphingomonadaceae</taxon>
        <taxon>Novosphingobium</taxon>
    </lineage>
</organism>
<dbReference type="STRING" id="428990.SAMN06295987_1131"/>
<keyword evidence="1" id="KW-0812">Transmembrane</keyword>
<sequence length="318" mass="35585">MGRNDDGEMTIGESSVPADTAQALADEGRRVRSFIASNRSDTLLRLFDFLLQQSIEGRCPKETEIAEEIFRVGSSEPGHQGSRVRVGVYRLRKKLDMFYADKSGAQLTIPPGEYVFVLKTPGVESKNDWAATDKLPIARHRSSLIFAAILILLLVNVLFASFYFGNALDSSNGPARSKLWQPFSSSKRHTFFVIGDYFMFERAQDGDEFSEVIQDLSIGDVDTFYEHLNKTPENRNYFINDDLYAVSSDILGSISKLSSYLKNVPLQPTTSSNLNPDMMKSSDIIYLGALDAMSPLLRNPLLEASKFRCGKTCYTKVH</sequence>
<keyword evidence="1" id="KW-1133">Transmembrane helix</keyword>
<evidence type="ECO:0000256" key="1">
    <source>
        <dbReference type="SAM" id="Phobius"/>
    </source>
</evidence>
<keyword evidence="1" id="KW-0472">Membrane</keyword>
<proteinExistence type="predicted"/>
<dbReference type="AlphaFoldDB" id="A0A1U6IS75"/>
<dbReference type="EMBL" id="FVZE01000013">
    <property type="protein sequence ID" value="SLK10867.1"/>
    <property type="molecule type" value="Genomic_DNA"/>
</dbReference>
<evidence type="ECO:0000313" key="2">
    <source>
        <dbReference type="EMBL" id="SLK10867.1"/>
    </source>
</evidence>
<feature type="transmembrane region" description="Helical" evidence="1">
    <location>
        <begin position="144"/>
        <end position="164"/>
    </location>
</feature>
<dbReference type="Proteomes" id="UP000190989">
    <property type="component" value="Unassembled WGS sequence"/>
</dbReference>
<keyword evidence="3" id="KW-1185">Reference proteome</keyword>
<gene>
    <name evidence="2" type="ORF">SAMN06295987_1131</name>
</gene>
<evidence type="ECO:0000313" key="3">
    <source>
        <dbReference type="Proteomes" id="UP000190989"/>
    </source>
</evidence>
<protein>
    <recommendedName>
        <fullName evidence="4">Transcriptional regulatory protein, C terminal</fullName>
    </recommendedName>
</protein>
<name>A0A1U6IS75_9SPHN</name>